<feature type="transmembrane region" description="Helical" evidence="5">
    <location>
        <begin position="144"/>
        <end position="164"/>
    </location>
</feature>
<organism evidence="7 8">
    <name type="scientific">Acinetobacter pseudolwoffii</name>
    <dbReference type="NCBI Taxonomy" id="2053287"/>
    <lineage>
        <taxon>Bacteria</taxon>
        <taxon>Pseudomonadati</taxon>
        <taxon>Pseudomonadota</taxon>
        <taxon>Gammaproteobacteria</taxon>
        <taxon>Moraxellales</taxon>
        <taxon>Moraxellaceae</taxon>
        <taxon>Acinetobacter</taxon>
    </lineage>
</organism>
<sequence length="451" mass="48749">MQHIDMQKMASEAKFNRFHAKVLIWCLVIIILDGYDIAVSGAALPSIMEQMGVSASTAGFMMSSALFGMMFGAMFFGGLADKIGRRLTIVICVFLFSVFTAVAGLAEDPVTFSIIRFIAGLGIGGVMPNVVAQMTEYSPKKVRTVMTSLMFSGYAVGGVLAAVLGKQFIVEFGWQIVFYAAAIPVLLIPFIWKSMPESLSYLTKNNKESELRSLVTQIAPDLQMDSDAKFVNEANINNAKPSIGLLFSDGRAFSTLMFWVAFFTCLFMVYALSTWLTKLMAMSGYSLGSALTFVIALNVGAIVGAIGGGWLADRFHIKWVLVIMYSLGSVFLYLMTLPMSINMLYFTIAMVGACTTGAQIVAYSYCGQFYPSIIRSTGIGMASGVGRLGAIGAPLLIGLIVSLNLPIQQNFMVIALAGLIGAVALSLINHRRADMAHVQSETNFNLKAEEV</sequence>
<dbReference type="GO" id="GO:0046943">
    <property type="term" value="F:carboxylic acid transmembrane transporter activity"/>
    <property type="evidence" value="ECO:0007669"/>
    <property type="project" value="TreeGrafter"/>
</dbReference>
<feature type="transmembrane region" description="Helical" evidence="5">
    <location>
        <begin position="411"/>
        <end position="428"/>
    </location>
</feature>
<dbReference type="InterPro" id="IPR011701">
    <property type="entry name" value="MFS"/>
</dbReference>
<evidence type="ECO:0000256" key="3">
    <source>
        <dbReference type="ARBA" id="ARBA00022989"/>
    </source>
</evidence>
<dbReference type="Pfam" id="PF07690">
    <property type="entry name" value="MFS_1"/>
    <property type="match status" value="1"/>
</dbReference>
<feature type="transmembrane region" description="Helical" evidence="5">
    <location>
        <begin position="288"/>
        <end position="312"/>
    </location>
</feature>
<dbReference type="GO" id="GO:0005886">
    <property type="term" value="C:plasma membrane"/>
    <property type="evidence" value="ECO:0007669"/>
    <property type="project" value="TreeGrafter"/>
</dbReference>
<dbReference type="PANTHER" id="PTHR23508:SF10">
    <property type="entry name" value="CARBOXYLIC ACID TRANSPORTER PROTEIN HOMOLOG"/>
    <property type="match status" value="1"/>
</dbReference>
<evidence type="ECO:0000313" key="8">
    <source>
        <dbReference type="Proteomes" id="UP000243446"/>
    </source>
</evidence>
<name>A0A2H9YNW0_9GAMM</name>
<dbReference type="InterPro" id="IPR036259">
    <property type="entry name" value="MFS_trans_sf"/>
</dbReference>
<feature type="transmembrane region" description="Helical" evidence="5">
    <location>
        <begin position="385"/>
        <end position="405"/>
    </location>
</feature>
<protein>
    <submittedName>
        <fullName evidence="7">MFS transporter</fullName>
    </submittedName>
</protein>
<dbReference type="EMBL" id="PHRG01000012">
    <property type="protein sequence ID" value="PJO74331.1"/>
    <property type="molecule type" value="Genomic_DNA"/>
</dbReference>
<feature type="transmembrane region" description="Helical" evidence="5">
    <location>
        <begin position="256"/>
        <end position="276"/>
    </location>
</feature>
<evidence type="ECO:0000259" key="6">
    <source>
        <dbReference type="PROSITE" id="PS50850"/>
    </source>
</evidence>
<keyword evidence="2 5" id="KW-0812">Transmembrane</keyword>
<keyword evidence="3 5" id="KW-1133">Transmembrane helix</keyword>
<reference evidence="7 8" key="1">
    <citation type="submission" date="2017-11" db="EMBL/GenBank/DDBJ databases">
        <title>Revising the taxonomy of the Acinetobacter lwoffii group: the description of Acinetobacter pseudolwoffii sp. nov. and emended description of Acinetobacter lwoffii.</title>
        <authorList>
            <person name="Nemec A."/>
            <person name="Radolfova-Krizova L."/>
        </authorList>
    </citation>
    <scope>NUCLEOTIDE SEQUENCE [LARGE SCALE GENOMIC DNA]</scope>
    <source>
        <strain evidence="7 8">ANC 5044</strain>
    </source>
</reference>
<comment type="caution">
    <text evidence="7">The sequence shown here is derived from an EMBL/GenBank/DDBJ whole genome shotgun (WGS) entry which is preliminary data.</text>
</comment>
<evidence type="ECO:0000256" key="4">
    <source>
        <dbReference type="ARBA" id="ARBA00023136"/>
    </source>
</evidence>
<dbReference type="CDD" id="cd17365">
    <property type="entry name" value="MFS_PcaK_like"/>
    <property type="match status" value="1"/>
</dbReference>
<feature type="transmembrane region" description="Helical" evidence="5">
    <location>
        <begin position="343"/>
        <end position="365"/>
    </location>
</feature>
<feature type="transmembrane region" description="Helical" evidence="5">
    <location>
        <begin position="87"/>
        <end position="106"/>
    </location>
</feature>
<comment type="subcellular location">
    <subcellularLocation>
        <location evidence="1">Membrane</location>
        <topology evidence="1">Multi-pass membrane protein</topology>
    </subcellularLocation>
</comment>
<feature type="domain" description="Major facilitator superfamily (MFS) profile" evidence="6">
    <location>
        <begin position="22"/>
        <end position="433"/>
    </location>
</feature>
<feature type="transmembrane region" description="Helical" evidence="5">
    <location>
        <begin position="176"/>
        <end position="192"/>
    </location>
</feature>
<feature type="transmembrane region" description="Helical" evidence="5">
    <location>
        <begin position="112"/>
        <end position="132"/>
    </location>
</feature>
<dbReference type="Gene3D" id="1.20.1250.20">
    <property type="entry name" value="MFS general substrate transporter like domains"/>
    <property type="match status" value="1"/>
</dbReference>
<dbReference type="GeneID" id="97176902"/>
<proteinExistence type="predicted"/>
<feature type="transmembrane region" description="Helical" evidence="5">
    <location>
        <begin position="20"/>
        <end position="38"/>
    </location>
</feature>
<keyword evidence="4 5" id="KW-0472">Membrane</keyword>
<dbReference type="InterPro" id="IPR020846">
    <property type="entry name" value="MFS_dom"/>
</dbReference>
<dbReference type="PROSITE" id="PS50850">
    <property type="entry name" value="MFS"/>
    <property type="match status" value="1"/>
</dbReference>
<dbReference type="AlphaFoldDB" id="A0A2H9YNW0"/>
<accession>A0A2H9YNW0</accession>
<dbReference type="SUPFAM" id="SSF103473">
    <property type="entry name" value="MFS general substrate transporter"/>
    <property type="match status" value="1"/>
</dbReference>
<evidence type="ECO:0000256" key="1">
    <source>
        <dbReference type="ARBA" id="ARBA00004141"/>
    </source>
</evidence>
<dbReference type="PANTHER" id="PTHR23508">
    <property type="entry name" value="CARBOXYLIC ACID TRANSPORTER PROTEIN HOMOLOG"/>
    <property type="match status" value="1"/>
</dbReference>
<feature type="transmembrane region" description="Helical" evidence="5">
    <location>
        <begin position="319"/>
        <end position="337"/>
    </location>
</feature>
<dbReference type="RefSeq" id="WP_100535572.1">
    <property type="nucleotide sequence ID" value="NZ_CBDBYO010000043.1"/>
</dbReference>
<dbReference type="Proteomes" id="UP000243446">
    <property type="component" value="Unassembled WGS sequence"/>
</dbReference>
<gene>
    <name evidence="7" type="ORF">CWI32_13790</name>
</gene>
<evidence type="ECO:0000256" key="2">
    <source>
        <dbReference type="ARBA" id="ARBA00022692"/>
    </source>
</evidence>
<feature type="transmembrane region" description="Helical" evidence="5">
    <location>
        <begin position="58"/>
        <end position="80"/>
    </location>
</feature>
<evidence type="ECO:0000313" key="7">
    <source>
        <dbReference type="EMBL" id="PJO74331.1"/>
    </source>
</evidence>
<evidence type="ECO:0000256" key="5">
    <source>
        <dbReference type="SAM" id="Phobius"/>
    </source>
</evidence>